<sequence length="68" mass="6839">MCTMTACVMATASPVCPGPAMLPGAQPVCRIPCSVGLRFHGCSSHLSVLLSHAPTSPVSALAADFLGL</sequence>
<reference evidence="1" key="2">
    <citation type="submission" date="2025-03" db="EMBL/GenBank/DDBJ databases">
        <authorList>
            <consortium name="ELIXIR-Norway"/>
            <consortium name="Elixir Norway"/>
        </authorList>
    </citation>
    <scope>NUCLEOTIDE SEQUENCE</scope>
</reference>
<proteinExistence type="predicted"/>
<dbReference type="EMBL" id="OX596097">
    <property type="protein sequence ID" value="CAM9608503.1"/>
    <property type="molecule type" value="Genomic_DNA"/>
</dbReference>
<name>A0AC59YDW1_RANTA</name>
<dbReference type="Proteomes" id="UP001162501">
    <property type="component" value="Chromosome 13"/>
</dbReference>
<reference evidence="1" key="1">
    <citation type="submission" date="2023-05" db="EMBL/GenBank/DDBJ databases">
        <authorList>
            <consortium name="ELIXIR-Norway"/>
        </authorList>
    </citation>
    <scope>NUCLEOTIDE SEQUENCE</scope>
</reference>
<evidence type="ECO:0000313" key="1">
    <source>
        <dbReference type="EMBL" id="CAM9608503.1"/>
    </source>
</evidence>
<accession>A0AC59YDW1</accession>
<protein>
    <submittedName>
        <fullName evidence="1">Uncharacterized protein</fullName>
    </submittedName>
</protein>
<organism evidence="1 2">
    <name type="scientific">Rangifer tarandus platyrhynchus</name>
    <name type="common">Svalbard reindeer</name>
    <dbReference type="NCBI Taxonomy" id="3082113"/>
    <lineage>
        <taxon>Eukaryota</taxon>
        <taxon>Metazoa</taxon>
        <taxon>Chordata</taxon>
        <taxon>Craniata</taxon>
        <taxon>Vertebrata</taxon>
        <taxon>Euteleostomi</taxon>
        <taxon>Mammalia</taxon>
        <taxon>Eutheria</taxon>
        <taxon>Laurasiatheria</taxon>
        <taxon>Artiodactyla</taxon>
        <taxon>Ruminantia</taxon>
        <taxon>Pecora</taxon>
        <taxon>Cervidae</taxon>
        <taxon>Odocoileinae</taxon>
        <taxon>Rangifer</taxon>
    </lineage>
</organism>
<gene>
    <name evidence="1" type="ORF">MRATA1EN22A_LOCUS4928</name>
</gene>
<evidence type="ECO:0000313" key="2">
    <source>
        <dbReference type="Proteomes" id="UP001162501"/>
    </source>
</evidence>